<dbReference type="PeptideAtlas" id="Q8WVU8"/>
<dbReference type="OrthoDB" id="844594at2759"/>
<dbReference type="AlphaFoldDB" id="Q8WVU8"/>
<reference evidence="1" key="1">
    <citation type="journal article" date="2004" name="Genome Res.">
        <title>The status, quality, and expansion of the NIH full-length cDNA project: the Mammalian Gene Collection (MGC).</title>
        <authorList>
            <consortium name="The MGC Project Team"/>
            <person name="Gerhard D.S."/>
            <person name="Wagner L."/>
            <person name="Feingold E.A."/>
            <person name="Shenmen C.M."/>
            <person name="Grouse L.H."/>
            <person name="Schuler G."/>
            <person name="Klein S.L."/>
            <person name="Old S."/>
            <person name="Rasooly R."/>
            <person name="Good P."/>
            <person name="Guyer M."/>
            <person name="Peck A.M."/>
            <person name="Derge J.G."/>
            <person name="Lipman D."/>
            <person name="Collins F.S."/>
            <person name="Jang W."/>
            <person name="Sherry S."/>
            <person name="Feolo M."/>
            <person name="Misquitta L."/>
            <person name="Lee E."/>
            <person name="Rotmistrovsky K."/>
            <person name="Greenhut S.F."/>
            <person name="Schaefer C.F."/>
            <person name="Buetow K."/>
            <person name="Bonner T.I."/>
            <person name="Haussler D."/>
            <person name="Kent J."/>
            <person name="Kiekhaus M."/>
            <person name="Furey T."/>
            <person name="Brent M."/>
            <person name="Prange C."/>
            <person name="Schreiber K."/>
            <person name="Shapiro N."/>
            <person name="Bhat N.K."/>
            <person name="Hopkins R.F."/>
            <person name="Hsie F."/>
            <person name="Driscoll T."/>
            <person name="Soares M.B."/>
            <person name="Casavant T.L."/>
            <person name="Scheetz T.E."/>
            <person name="Brown-stein M.J."/>
            <person name="Usdin T.B."/>
            <person name="Toshiyuki S."/>
            <person name="Carninci P."/>
            <person name="Piao Y."/>
            <person name="Dudekula D.B."/>
            <person name="Ko M.S."/>
            <person name="Kawakami K."/>
            <person name="Suzuki Y."/>
            <person name="Sugano S."/>
            <person name="Gruber C.E."/>
            <person name="Smith M.R."/>
            <person name="Simmons B."/>
            <person name="Moore T."/>
            <person name="Waterman R."/>
            <person name="Johnson S.L."/>
            <person name="Ruan Y."/>
            <person name="Wei C.L."/>
            <person name="Mathavan S."/>
            <person name="Gunaratne P.H."/>
            <person name="Wu J."/>
            <person name="Garcia A.M."/>
            <person name="Hulyk S.W."/>
            <person name="Fuh E."/>
            <person name="Yuan Y."/>
            <person name="Sneed A."/>
            <person name="Kowis C."/>
            <person name="Hodgson A."/>
            <person name="Muzny D.M."/>
            <person name="McPherson J."/>
            <person name="Gibbs R.A."/>
            <person name="Fahey J."/>
            <person name="Helton E."/>
            <person name="Ketteman M."/>
            <person name="Madan A."/>
            <person name="Rodrigues S."/>
            <person name="Sanchez A."/>
            <person name="Whiting M."/>
            <person name="Madari A."/>
            <person name="Young A.C."/>
            <person name="Wetherby K.D."/>
            <person name="Granite S.J."/>
            <person name="Kwong P.N."/>
            <person name="Brinkley C.P."/>
            <person name="Pearson R.L."/>
            <person name="Bouffard G.G."/>
            <person name="Blakesly R.W."/>
            <person name="Green E.D."/>
            <person name="Dickson M.C."/>
            <person name="Rodriguez A.C."/>
            <person name="Grimwood J."/>
            <person name="Schmutz J."/>
            <person name="Myers R.M."/>
            <person name="Butterfield Y.S."/>
            <person name="Griffith M."/>
            <person name="Griffith O.L."/>
            <person name="Krzywinski M.I."/>
            <person name="Liao N."/>
            <person name="Morin R."/>
            <person name="Morrin R."/>
            <person name="Palmquist D."/>
            <person name="Petrescu A.S."/>
            <person name="Skalska U."/>
            <person name="Smailus D.E."/>
            <person name="Stott J.M."/>
            <person name="Schnerch A."/>
            <person name="Schein J.E."/>
            <person name="Jones S.J."/>
            <person name="Holt R.A."/>
            <person name="Baross A."/>
            <person name="Marra M.A."/>
            <person name="Clifton S."/>
            <person name="Makowski K.A."/>
            <person name="Bosak S."/>
            <person name="Malek J."/>
        </authorList>
    </citation>
    <scope>NUCLEOTIDE SEQUENCE [LARGE SCALE MRNA]</scope>
    <source>
        <tissue evidence="1">Uterus</tissue>
    </source>
</reference>
<gene>
    <name evidence="1" type="primary">RBL1</name>
</gene>
<organism evidence="1">
    <name type="scientific">Homo sapiens</name>
    <name type="common">Human</name>
    <dbReference type="NCBI Taxonomy" id="9606"/>
    <lineage>
        <taxon>Eukaryota</taxon>
        <taxon>Metazoa</taxon>
        <taxon>Chordata</taxon>
        <taxon>Craniata</taxon>
        <taxon>Vertebrata</taxon>
        <taxon>Euteleostomi</taxon>
        <taxon>Mammalia</taxon>
        <taxon>Eutheria</taxon>
        <taxon>Euarchontoglires</taxon>
        <taxon>Primates</taxon>
        <taxon>Haplorrhini</taxon>
        <taxon>Catarrhini</taxon>
        <taxon>Hominidae</taxon>
        <taxon>Homo</taxon>
    </lineage>
</organism>
<dbReference type="EMBL" id="BC017557">
    <property type="protein sequence ID" value="AAH17557.1"/>
    <property type="molecule type" value="mRNA"/>
</dbReference>
<protein>
    <submittedName>
        <fullName evidence="1">RBL1 protein</fullName>
    </submittedName>
</protein>
<feature type="non-terminal residue" evidence="1">
    <location>
        <position position="1"/>
    </location>
</feature>
<accession>Q8WVU8</accession>
<name>Q8WVU8_HUMAN</name>
<sequence>LPRMAVKSSRASAALPSSRFSSWHRACSASPAAATTAAPSAWGLSSNIPSGPAGCAPRPPTSFSLPGALPTTTCAKARENLQLRDVLSSTVCLRFSPQKKSVFPPELLAVPPRKCDKKMYLRF</sequence>
<proteinExistence type="evidence at transcript level"/>
<dbReference type="ChiTaRS" id="RBL1">
    <property type="organism name" value="human"/>
</dbReference>
<evidence type="ECO:0000313" key="1">
    <source>
        <dbReference type="EMBL" id="AAH17557.1"/>
    </source>
</evidence>